<keyword evidence="2" id="KW-1185">Reference proteome</keyword>
<comment type="caution">
    <text evidence="1">The sequence shown here is derived from an EMBL/GenBank/DDBJ whole genome shotgun (WGS) entry which is preliminary data.</text>
</comment>
<evidence type="ECO:0000313" key="2">
    <source>
        <dbReference type="Proteomes" id="UP001141253"/>
    </source>
</evidence>
<reference evidence="1" key="2">
    <citation type="journal article" date="2023" name="Int. J. Mol. Sci.">
        <title>De Novo Assembly and Annotation of 11 Diverse Shrub Willow (Salix) Genomes Reveals Novel Gene Organization in Sex-Linked Regions.</title>
        <authorList>
            <person name="Hyden B."/>
            <person name="Feng K."/>
            <person name="Yates T.B."/>
            <person name="Jawdy S."/>
            <person name="Cereghino C."/>
            <person name="Smart L.B."/>
            <person name="Muchero W."/>
        </authorList>
    </citation>
    <scope>NUCLEOTIDE SEQUENCE</scope>
    <source>
        <tissue evidence="1">Shoot tip</tissue>
    </source>
</reference>
<sequence length="72" mass="8765">MEHTHLWILPMLQRERERERELPEFFRVTVERRGVEFTTVAILERLLSGRRMEWKSLESCESAFQFSKPLKS</sequence>
<name>A0ABQ9CJN7_9ROSI</name>
<organism evidence="1 2">
    <name type="scientific">Salix suchowensis</name>
    <dbReference type="NCBI Taxonomy" id="1278906"/>
    <lineage>
        <taxon>Eukaryota</taxon>
        <taxon>Viridiplantae</taxon>
        <taxon>Streptophyta</taxon>
        <taxon>Embryophyta</taxon>
        <taxon>Tracheophyta</taxon>
        <taxon>Spermatophyta</taxon>
        <taxon>Magnoliopsida</taxon>
        <taxon>eudicotyledons</taxon>
        <taxon>Gunneridae</taxon>
        <taxon>Pentapetalae</taxon>
        <taxon>rosids</taxon>
        <taxon>fabids</taxon>
        <taxon>Malpighiales</taxon>
        <taxon>Salicaceae</taxon>
        <taxon>Saliceae</taxon>
        <taxon>Salix</taxon>
    </lineage>
</organism>
<proteinExistence type="predicted"/>
<reference evidence="1" key="1">
    <citation type="submission" date="2022-10" db="EMBL/GenBank/DDBJ databases">
        <authorList>
            <person name="Hyden B.L."/>
            <person name="Feng K."/>
            <person name="Yates T."/>
            <person name="Jawdy S."/>
            <person name="Smart L.B."/>
            <person name="Muchero W."/>
        </authorList>
    </citation>
    <scope>NUCLEOTIDE SEQUENCE</scope>
    <source>
        <tissue evidence="1">Shoot tip</tissue>
    </source>
</reference>
<gene>
    <name evidence="1" type="ORF">OIU77_019516</name>
</gene>
<accession>A0ABQ9CJN7</accession>
<dbReference type="EMBL" id="JAPFFI010000003">
    <property type="protein sequence ID" value="KAJ6398757.1"/>
    <property type="molecule type" value="Genomic_DNA"/>
</dbReference>
<dbReference type="Proteomes" id="UP001141253">
    <property type="component" value="Chromosome 5"/>
</dbReference>
<evidence type="ECO:0000313" key="1">
    <source>
        <dbReference type="EMBL" id="KAJ6398757.1"/>
    </source>
</evidence>
<protein>
    <submittedName>
        <fullName evidence="1">Uncharacterized protein</fullName>
    </submittedName>
</protein>